<evidence type="ECO:0000259" key="11">
    <source>
        <dbReference type="Pfam" id="PF13878"/>
    </source>
</evidence>
<accession>A0A6D2HIW3</accession>
<dbReference type="GO" id="GO:0007064">
    <property type="term" value="P:mitotic sister chromatid cohesion"/>
    <property type="evidence" value="ECO:0007669"/>
    <property type="project" value="TreeGrafter"/>
</dbReference>
<feature type="domain" description="N-acetyltransferase ESCO zinc-finger" evidence="11">
    <location>
        <begin position="84"/>
        <end position="123"/>
    </location>
</feature>
<dbReference type="GO" id="GO:0005634">
    <property type="term" value="C:nucleus"/>
    <property type="evidence" value="ECO:0007669"/>
    <property type="project" value="UniProtKB-SubCell"/>
</dbReference>
<gene>
    <name evidence="13" type="ORF">MERR_LOCUS2473</name>
</gene>
<dbReference type="Pfam" id="PF13880">
    <property type="entry name" value="Acetyltransf_13"/>
    <property type="match status" value="1"/>
</dbReference>
<evidence type="ECO:0000313" key="14">
    <source>
        <dbReference type="Proteomes" id="UP000467841"/>
    </source>
</evidence>
<evidence type="ECO:0000256" key="3">
    <source>
        <dbReference type="ARBA" id="ARBA00022679"/>
    </source>
</evidence>
<keyword evidence="7" id="KW-0539">Nucleus</keyword>
<evidence type="ECO:0000256" key="8">
    <source>
        <dbReference type="ARBA" id="ARBA00023306"/>
    </source>
</evidence>
<dbReference type="AlphaFoldDB" id="A0A6D2HIW3"/>
<name>A0A6D2HIW3_9BRAS</name>
<keyword evidence="9" id="KW-0012">Acyltransferase</keyword>
<dbReference type="GO" id="GO:0000785">
    <property type="term" value="C:chromatin"/>
    <property type="evidence" value="ECO:0007669"/>
    <property type="project" value="TreeGrafter"/>
</dbReference>
<dbReference type="InterPro" id="IPR028005">
    <property type="entry name" value="AcTrfase_ESCO_Znf_dom"/>
</dbReference>
<evidence type="ECO:0000256" key="10">
    <source>
        <dbReference type="SAM" id="MobiDB-lite"/>
    </source>
</evidence>
<keyword evidence="8" id="KW-0131">Cell cycle</keyword>
<dbReference type="InterPro" id="IPR028009">
    <property type="entry name" value="ESCO_Acetyltransf_dom"/>
</dbReference>
<reference evidence="13" key="1">
    <citation type="submission" date="2020-01" db="EMBL/GenBank/DDBJ databases">
        <authorList>
            <person name="Mishra B."/>
        </authorList>
    </citation>
    <scope>NUCLEOTIDE SEQUENCE [LARGE SCALE GENOMIC DNA]</scope>
</reference>
<feature type="compositionally biased region" description="Basic and acidic residues" evidence="10">
    <location>
        <begin position="53"/>
        <end position="65"/>
    </location>
</feature>
<evidence type="ECO:0000256" key="2">
    <source>
        <dbReference type="ARBA" id="ARBA00005816"/>
    </source>
</evidence>
<comment type="subcellular location">
    <subcellularLocation>
        <location evidence="1">Nucleus</location>
    </subcellularLocation>
</comment>
<dbReference type="PANTHER" id="PTHR45884:SF2">
    <property type="entry name" value="N-ACETYLTRANSFERASE ECO"/>
    <property type="match status" value="1"/>
</dbReference>
<dbReference type="Proteomes" id="UP000467841">
    <property type="component" value="Unassembled WGS sequence"/>
</dbReference>
<evidence type="ECO:0000256" key="9">
    <source>
        <dbReference type="ARBA" id="ARBA00023315"/>
    </source>
</evidence>
<dbReference type="EMBL" id="CACVBM020000155">
    <property type="protein sequence ID" value="CAA7015238.1"/>
    <property type="molecule type" value="Genomic_DNA"/>
</dbReference>
<sequence length="338" mass="37771">MQAKINSFFKASPSPSPIAASTTSDTDDALAVWENSRNTIVNTYERRSAIADSSEVLKESNENPLRKGSSLASKNLKKKRNYTQFHLELGQSDFLLRECVECGVKYAPGDESDEKSHQSFHKNYMLGIPFKGWQNERAFTSPLLNKNRIVLVLENDSPAHRNKVQEVVKMMEVELGEDWIIHKHCKVYLLVSSQRIAGCLVAEPIKEAFKVIAPLGDERQLKKESFSPSTSIQFGNIVLQRQVSKRCRASDNKLDDGAIVCEEEAKPAVCGIRAIWVSPSNRKKGLATQLLDTTRESFRDGCVLEKSQLAFSQPSSMGRAFGAHYFGTSSFLVYKASL</sequence>
<evidence type="ECO:0000256" key="5">
    <source>
        <dbReference type="ARBA" id="ARBA00022771"/>
    </source>
</evidence>
<proteinExistence type="inferred from homology"/>
<feature type="domain" description="N-acetyltransferase ESCO acetyl-transferase" evidence="12">
    <location>
        <begin position="267"/>
        <end position="334"/>
    </location>
</feature>
<feature type="compositionally biased region" description="Low complexity" evidence="10">
    <location>
        <begin position="11"/>
        <end position="24"/>
    </location>
</feature>
<keyword evidence="6" id="KW-0862">Zinc</keyword>
<dbReference type="GO" id="GO:0061733">
    <property type="term" value="F:protein-lysine-acetyltransferase activity"/>
    <property type="evidence" value="ECO:0007669"/>
    <property type="project" value="TreeGrafter"/>
</dbReference>
<dbReference type="Gene3D" id="3.40.630.30">
    <property type="match status" value="1"/>
</dbReference>
<organism evidence="13 14">
    <name type="scientific">Microthlaspi erraticum</name>
    <dbReference type="NCBI Taxonomy" id="1685480"/>
    <lineage>
        <taxon>Eukaryota</taxon>
        <taxon>Viridiplantae</taxon>
        <taxon>Streptophyta</taxon>
        <taxon>Embryophyta</taxon>
        <taxon>Tracheophyta</taxon>
        <taxon>Spermatophyta</taxon>
        <taxon>Magnoliopsida</taxon>
        <taxon>eudicotyledons</taxon>
        <taxon>Gunneridae</taxon>
        <taxon>Pentapetalae</taxon>
        <taxon>rosids</taxon>
        <taxon>malvids</taxon>
        <taxon>Brassicales</taxon>
        <taxon>Brassicaceae</taxon>
        <taxon>Coluteocarpeae</taxon>
        <taxon>Microthlaspi</taxon>
    </lineage>
</organism>
<dbReference type="CDD" id="cd04301">
    <property type="entry name" value="NAT_SF"/>
    <property type="match status" value="1"/>
</dbReference>
<keyword evidence="14" id="KW-1185">Reference proteome</keyword>
<keyword evidence="5" id="KW-0863">Zinc-finger</keyword>
<feature type="region of interest" description="Disordered" evidence="10">
    <location>
        <begin position="53"/>
        <end position="72"/>
    </location>
</feature>
<comment type="caution">
    <text evidence="13">The sequence shown here is derived from an EMBL/GenBank/DDBJ whole genome shotgun (WGS) entry which is preliminary data.</text>
</comment>
<evidence type="ECO:0008006" key="15">
    <source>
        <dbReference type="Google" id="ProtNLM"/>
    </source>
</evidence>
<feature type="region of interest" description="Disordered" evidence="10">
    <location>
        <begin position="1"/>
        <end position="26"/>
    </location>
</feature>
<dbReference type="GO" id="GO:0008270">
    <property type="term" value="F:zinc ion binding"/>
    <property type="evidence" value="ECO:0007669"/>
    <property type="project" value="UniProtKB-KW"/>
</dbReference>
<evidence type="ECO:0000256" key="4">
    <source>
        <dbReference type="ARBA" id="ARBA00022723"/>
    </source>
</evidence>
<dbReference type="SUPFAM" id="SSF55729">
    <property type="entry name" value="Acyl-CoA N-acyltransferases (Nat)"/>
    <property type="match status" value="1"/>
</dbReference>
<dbReference type="InterPro" id="IPR016181">
    <property type="entry name" value="Acyl_CoA_acyltransferase"/>
</dbReference>
<comment type="similarity">
    <text evidence="2">Belongs to the acetyltransferase family. ECO subfamily.</text>
</comment>
<evidence type="ECO:0000259" key="12">
    <source>
        <dbReference type="Pfam" id="PF13880"/>
    </source>
</evidence>
<dbReference type="Pfam" id="PF13878">
    <property type="entry name" value="zf-C2H2_3"/>
    <property type="match status" value="1"/>
</dbReference>
<dbReference type="PANTHER" id="PTHR45884">
    <property type="entry name" value="N-ACETYLTRANSFERASE ECO"/>
    <property type="match status" value="1"/>
</dbReference>
<keyword evidence="3" id="KW-0808">Transferase</keyword>
<evidence type="ECO:0000256" key="1">
    <source>
        <dbReference type="ARBA" id="ARBA00004123"/>
    </source>
</evidence>
<keyword evidence="4" id="KW-0479">Metal-binding</keyword>
<evidence type="ECO:0000256" key="7">
    <source>
        <dbReference type="ARBA" id="ARBA00023242"/>
    </source>
</evidence>
<evidence type="ECO:0000313" key="13">
    <source>
        <dbReference type="EMBL" id="CAA7015238.1"/>
    </source>
</evidence>
<dbReference type="OrthoDB" id="428854at2759"/>
<protein>
    <recommendedName>
        <fullName evidence="15">N-acetyltransferase domain-containing protein</fullName>
    </recommendedName>
</protein>
<evidence type="ECO:0000256" key="6">
    <source>
        <dbReference type="ARBA" id="ARBA00022833"/>
    </source>
</evidence>